<protein>
    <submittedName>
        <fullName evidence="2">Uncharacterized protein</fullName>
    </submittedName>
</protein>
<feature type="region of interest" description="Disordered" evidence="1">
    <location>
        <begin position="79"/>
        <end position="149"/>
    </location>
</feature>
<dbReference type="AlphaFoldDB" id="A0A921TZ25"/>
<feature type="compositionally biased region" description="Basic residues" evidence="1">
    <location>
        <begin position="41"/>
        <end position="53"/>
    </location>
</feature>
<dbReference type="EMBL" id="CM027689">
    <property type="protein sequence ID" value="KAG0512982.1"/>
    <property type="molecule type" value="Genomic_DNA"/>
</dbReference>
<organism evidence="2 3">
    <name type="scientific">Sorghum bicolor</name>
    <name type="common">Sorghum</name>
    <name type="synonym">Sorghum vulgare</name>
    <dbReference type="NCBI Taxonomy" id="4558"/>
    <lineage>
        <taxon>Eukaryota</taxon>
        <taxon>Viridiplantae</taxon>
        <taxon>Streptophyta</taxon>
        <taxon>Embryophyta</taxon>
        <taxon>Tracheophyta</taxon>
        <taxon>Spermatophyta</taxon>
        <taxon>Magnoliopsida</taxon>
        <taxon>Liliopsida</taxon>
        <taxon>Poales</taxon>
        <taxon>Poaceae</taxon>
        <taxon>PACMAD clade</taxon>
        <taxon>Panicoideae</taxon>
        <taxon>Andropogonodae</taxon>
        <taxon>Andropogoneae</taxon>
        <taxon>Sorghinae</taxon>
        <taxon>Sorghum</taxon>
    </lineage>
</organism>
<evidence type="ECO:0000313" key="2">
    <source>
        <dbReference type="EMBL" id="KAG0512982.1"/>
    </source>
</evidence>
<feature type="region of interest" description="Disordered" evidence="1">
    <location>
        <begin position="164"/>
        <end position="211"/>
    </location>
</feature>
<name>A0A921TZ25_SORBI</name>
<evidence type="ECO:0000313" key="3">
    <source>
        <dbReference type="Proteomes" id="UP000807115"/>
    </source>
</evidence>
<feature type="compositionally biased region" description="Polar residues" evidence="1">
    <location>
        <begin position="1"/>
        <end position="23"/>
    </location>
</feature>
<gene>
    <name evidence="2" type="ORF">BDA96_10G061800</name>
</gene>
<reference evidence="2" key="1">
    <citation type="journal article" date="2019" name="BMC Genomics">
        <title>A new reference genome for Sorghum bicolor reveals high levels of sequence similarity between sweet and grain genotypes: implications for the genetics of sugar metabolism.</title>
        <authorList>
            <person name="Cooper E.A."/>
            <person name="Brenton Z.W."/>
            <person name="Flinn B.S."/>
            <person name="Jenkins J."/>
            <person name="Shu S."/>
            <person name="Flowers D."/>
            <person name="Luo F."/>
            <person name="Wang Y."/>
            <person name="Xia P."/>
            <person name="Barry K."/>
            <person name="Daum C."/>
            <person name="Lipzen A."/>
            <person name="Yoshinaga Y."/>
            <person name="Schmutz J."/>
            <person name="Saski C."/>
            <person name="Vermerris W."/>
            <person name="Kresovich S."/>
        </authorList>
    </citation>
    <scope>NUCLEOTIDE SEQUENCE</scope>
</reference>
<sequence length="264" mass="28794">MISYATRSYAPQPSRPSSATRETTCAADGGRRATRPPPRPCHQRRDTRPRRPRREACAADGGAEQAALARVSSAACRAARGSEWTDERTGLASGMGRPRAETVRAARRPTSTGQLARADMRGRAAATWRAPRQATWTASPSPSPGRIRGRDRCRCVCVRPRPERERSRGQRTVTGRRGGEGAWASTRVSVSRSAGPAGPHSPTRQGRPRRRCYPLWFGPVRGPGCRCRPPRGALPPCRPLGFLGLLVRQRGAGRGTGSVTYYYE</sequence>
<comment type="caution">
    <text evidence="2">The sequence shown here is derived from an EMBL/GenBank/DDBJ whole genome shotgun (WGS) entry which is preliminary data.</text>
</comment>
<reference evidence="2" key="2">
    <citation type="submission" date="2020-10" db="EMBL/GenBank/DDBJ databases">
        <authorList>
            <person name="Cooper E.A."/>
            <person name="Brenton Z.W."/>
            <person name="Flinn B.S."/>
            <person name="Jenkins J."/>
            <person name="Shu S."/>
            <person name="Flowers D."/>
            <person name="Luo F."/>
            <person name="Wang Y."/>
            <person name="Xia P."/>
            <person name="Barry K."/>
            <person name="Daum C."/>
            <person name="Lipzen A."/>
            <person name="Yoshinaga Y."/>
            <person name="Schmutz J."/>
            <person name="Saski C."/>
            <person name="Vermerris W."/>
            <person name="Kresovich S."/>
        </authorList>
    </citation>
    <scope>NUCLEOTIDE SEQUENCE</scope>
</reference>
<dbReference type="Proteomes" id="UP000807115">
    <property type="component" value="Chromosome 10"/>
</dbReference>
<accession>A0A921TZ25</accession>
<proteinExistence type="predicted"/>
<evidence type="ECO:0000256" key="1">
    <source>
        <dbReference type="SAM" id="MobiDB-lite"/>
    </source>
</evidence>
<feature type="region of interest" description="Disordered" evidence="1">
    <location>
        <begin position="1"/>
        <end position="64"/>
    </location>
</feature>